<dbReference type="Proteomes" id="UP000596827">
    <property type="component" value="Unassembled WGS sequence"/>
</dbReference>
<evidence type="ECO:0000313" key="1">
    <source>
        <dbReference type="EMBL" id="MBC5764018.1"/>
    </source>
</evidence>
<proteinExistence type="predicted"/>
<evidence type="ECO:0000313" key="2">
    <source>
        <dbReference type="Proteomes" id="UP000596827"/>
    </source>
</evidence>
<protein>
    <submittedName>
        <fullName evidence="1">Uncharacterized protein</fullName>
    </submittedName>
</protein>
<sequence length="112" mass="12114">MDRSAVMRWICVAVLPLAACRHAPPAEHPLMGLSSPMARQARETAMNSVWQNHTLSELVAAKGRPVLVMQIPGGGNPPGFVVVYGIDPDTGCIDAFAVSHDGDPRVRIYHCR</sequence>
<name>A0A923S1T0_9BURK</name>
<gene>
    <name evidence="1" type="ORF">H8R02_06120</name>
</gene>
<dbReference type="AlphaFoldDB" id="A0A923S1T0"/>
<comment type="caution">
    <text evidence="1">The sequence shown here is derived from an EMBL/GenBank/DDBJ whole genome shotgun (WGS) entry which is preliminary data.</text>
</comment>
<dbReference type="RefSeq" id="WP_187080426.1">
    <property type="nucleotide sequence ID" value="NZ_JACORU010000001.1"/>
</dbReference>
<keyword evidence="2" id="KW-1185">Reference proteome</keyword>
<accession>A0A923S1T0</accession>
<organism evidence="1 2">
    <name type="scientific">Ramlibacter albus</name>
    <dbReference type="NCBI Taxonomy" id="2079448"/>
    <lineage>
        <taxon>Bacteria</taxon>
        <taxon>Pseudomonadati</taxon>
        <taxon>Pseudomonadota</taxon>
        <taxon>Betaproteobacteria</taxon>
        <taxon>Burkholderiales</taxon>
        <taxon>Comamonadaceae</taxon>
        <taxon>Ramlibacter</taxon>
    </lineage>
</organism>
<reference evidence="1" key="1">
    <citation type="submission" date="2020-08" db="EMBL/GenBank/DDBJ databases">
        <title>Ramlibacter sp. GTP1 16S ribosomal RNA gene genome sequencing and assembly.</title>
        <authorList>
            <person name="Kang M."/>
        </authorList>
    </citation>
    <scope>NUCLEOTIDE SEQUENCE</scope>
    <source>
        <strain evidence="1">GTP1</strain>
    </source>
</reference>
<dbReference type="EMBL" id="JACORU010000001">
    <property type="protein sequence ID" value="MBC5764018.1"/>
    <property type="molecule type" value="Genomic_DNA"/>
</dbReference>